<dbReference type="InterPro" id="IPR005312">
    <property type="entry name" value="DUF1759"/>
</dbReference>
<dbReference type="PANTHER" id="PTHR47331">
    <property type="entry name" value="PHD-TYPE DOMAIN-CONTAINING PROTEIN"/>
    <property type="match status" value="1"/>
</dbReference>
<dbReference type="PANTHER" id="PTHR47331:SF5">
    <property type="entry name" value="RIBONUCLEASE H"/>
    <property type="match status" value="1"/>
</dbReference>
<name>A0AA47N1W3_MERPO</name>
<feature type="region of interest" description="Disordered" evidence="1">
    <location>
        <begin position="417"/>
        <end position="458"/>
    </location>
</feature>
<dbReference type="Proteomes" id="UP001174136">
    <property type="component" value="Unassembled WGS sequence"/>
</dbReference>
<sequence length="525" mass="58984">MTQSNFQAMQAVGQQLSTASGYQPAYQPNQPVSSPVQIMYASTPTAVQAQYQPTYQYTPATPAQPTYQPQTAYKYAPATPAQPTYQPQTAYQYAPATPAQPTYQPQTAYQYAPATPQQFTYQPPTWVVAPSPYTPAVPPQTAYQPPPVIPAQPVYQLPPYQLSHHPQPVYQPRPAPTTQPVYQLVPPAPGPAPYQPVPAPPVQYALQPSCTPTQMPSALQPPRQPVPVPKLPKLVNDNERDFTDLKMVLDHLLSPHTELSEHYKYRVLVEHLVLDEARLIAQSCRHYAQPYTAAMQALQRQYGQPHQLVQSEILNSPDLKAGDSKAFQSFALSVDLLVGMLTSLEGPNGMEVMSTGHVDRLLSKLPKQSRDSFVEHLQAQGRLNTNSLNPYNLRDLSDWLRVKAEIQRLSTRMAQRHWIEGPQAPNRDRQVPVPRPRNLSVYHGSDKPKSDSRQPSDTFRLEAKQQKFTWICLHGYHGTMPTCLALLVSLEAKQGLVWSISGWETSWCWQWCWRASRGCSSLWPL</sequence>
<comment type="caution">
    <text evidence="2">The sequence shown here is derived from an EMBL/GenBank/DDBJ whole genome shotgun (WGS) entry which is preliminary data.</text>
</comment>
<accession>A0AA47N1W3</accession>
<keyword evidence="3" id="KW-1185">Reference proteome</keyword>
<protein>
    <submittedName>
        <fullName evidence="2">Filamentous hemagglutinin</fullName>
    </submittedName>
</protein>
<organism evidence="2 3">
    <name type="scientific">Merluccius polli</name>
    <name type="common">Benguela hake</name>
    <name type="synonym">Merluccius cadenati</name>
    <dbReference type="NCBI Taxonomy" id="89951"/>
    <lineage>
        <taxon>Eukaryota</taxon>
        <taxon>Metazoa</taxon>
        <taxon>Chordata</taxon>
        <taxon>Craniata</taxon>
        <taxon>Vertebrata</taxon>
        <taxon>Euteleostomi</taxon>
        <taxon>Actinopterygii</taxon>
        <taxon>Neopterygii</taxon>
        <taxon>Teleostei</taxon>
        <taxon>Neoteleostei</taxon>
        <taxon>Acanthomorphata</taxon>
        <taxon>Zeiogadaria</taxon>
        <taxon>Gadariae</taxon>
        <taxon>Gadiformes</taxon>
        <taxon>Gadoidei</taxon>
        <taxon>Merlucciidae</taxon>
        <taxon>Merluccius</taxon>
    </lineage>
</organism>
<reference evidence="2" key="1">
    <citation type="journal article" date="2023" name="Front. Mar. Sci.">
        <title>A new Merluccius polli reference genome to investigate the effects of global change in West African waters.</title>
        <authorList>
            <person name="Mateo J.L."/>
            <person name="Blanco-Fernandez C."/>
            <person name="Garcia-Vazquez E."/>
            <person name="Machado-Schiaffino G."/>
        </authorList>
    </citation>
    <scope>NUCLEOTIDE SEQUENCE</scope>
    <source>
        <strain evidence="2">C29</strain>
        <tissue evidence="2">Fin</tissue>
    </source>
</reference>
<evidence type="ECO:0000313" key="3">
    <source>
        <dbReference type="Proteomes" id="UP001174136"/>
    </source>
</evidence>
<evidence type="ECO:0000313" key="2">
    <source>
        <dbReference type="EMBL" id="KAK0150704.1"/>
    </source>
</evidence>
<dbReference type="Pfam" id="PF03564">
    <property type="entry name" value="DUF1759"/>
    <property type="match status" value="1"/>
</dbReference>
<gene>
    <name evidence="2" type="primary">fhaB</name>
    <name evidence="2" type="ORF">N1851_008174</name>
</gene>
<dbReference type="AlphaFoldDB" id="A0AA47N1W3"/>
<dbReference type="EMBL" id="JAOPHQ010001445">
    <property type="protein sequence ID" value="KAK0150704.1"/>
    <property type="molecule type" value="Genomic_DNA"/>
</dbReference>
<proteinExistence type="predicted"/>
<feature type="compositionally biased region" description="Basic and acidic residues" evidence="1">
    <location>
        <begin position="444"/>
        <end position="458"/>
    </location>
</feature>
<evidence type="ECO:0000256" key="1">
    <source>
        <dbReference type="SAM" id="MobiDB-lite"/>
    </source>
</evidence>